<comment type="caution">
    <text evidence="2">The sequence shown here is derived from an EMBL/GenBank/DDBJ whole genome shotgun (WGS) entry which is preliminary data.</text>
</comment>
<protein>
    <submittedName>
        <fullName evidence="2">Dimethyladenosine transferase</fullName>
    </submittedName>
</protein>
<sequence length="266" mass="31313">MLKKFLRKQWSFWTFASQNFFKPMGKFDKMIDDADKDFNQVLDNLDKKNQMLIEQTKAFLEITNNLMTLSKKEDASEKFEKEIDQVYDNALNDFKNVLNQIKFDDKGNIKNKSSSQIFNQVLAELPKIQKDLNISERVFQELLKKEQVRSNPLNFKKKDSVQKLSISDLESLFNKDNSAVDSISNTDDLSTQINDEKQTKEQIKAELKEMQDSLLENTDLDEETKKIHLSLLKNFEILKLSALQEKALQRDQQKLKDKYSFDRKEF</sequence>
<proteinExistence type="predicted"/>
<name>A0A151Z6Y2_TIELA</name>
<dbReference type="Proteomes" id="UP000076078">
    <property type="component" value="Unassembled WGS sequence"/>
</dbReference>
<dbReference type="EMBL" id="LODT01000039">
    <property type="protein sequence ID" value="KYQ89544.1"/>
    <property type="molecule type" value="Genomic_DNA"/>
</dbReference>
<gene>
    <name evidence="2" type="ORF">DLAC_09492</name>
</gene>
<evidence type="ECO:0000256" key="1">
    <source>
        <dbReference type="SAM" id="Coils"/>
    </source>
</evidence>
<accession>A0A151Z6Y2</accession>
<keyword evidence="3" id="KW-1185">Reference proteome</keyword>
<evidence type="ECO:0000313" key="2">
    <source>
        <dbReference type="EMBL" id="KYQ89544.1"/>
    </source>
</evidence>
<dbReference type="InParanoid" id="A0A151Z6Y2"/>
<dbReference type="AlphaFoldDB" id="A0A151Z6Y2"/>
<keyword evidence="2" id="KW-0808">Transferase</keyword>
<feature type="coiled-coil region" evidence="1">
    <location>
        <begin position="186"/>
        <end position="213"/>
    </location>
</feature>
<keyword evidence="1" id="KW-0175">Coiled coil</keyword>
<reference evidence="2 3" key="1">
    <citation type="submission" date="2015-12" db="EMBL/GenBank/DDBJ databases">
        <title>Dictyostelia acquired genes for synthesis and detection of signals that induce cell-type specialization by lateral gene transfer from prokaryotes.</title>
        <authorList>
            <person name="Gloeckner G."/>
            <person name="Schaap P."/>
        </authorList>
    </citation>
    <scope>NUCLEOTIDE SEQUENCE [LARGE SCALE GENOMIC DNA]</scope>
    <source>
        <strain evidence="2 3">TK</strain>
    </source>
</reference>
<organism evidence="2 3">
    <name type="scientific">Tieghemostelium lacteum</name>
    <name type="common">Slime mold</name>
    <name type="synonym">Dictyostelium lacteum</name>
    <dbReference type="NCBI Taxonomy" id="361077"/>
    <lineage>
        <taxon>Eukaryota</taxon>
        <taxon>Amoebozoa</taxon>
        <taxon>Evosea</taxon>
        <taxon>Eumycetozoa</taxon>
        <taxon>Dictyostelia</taxon>
        <taxon>Dictyosteliales</taxon>
        <taxon>Raperosteliaceae</taxon>
        <taxon>Tieghemostelium</taxon>
    </lineage>
</organism>
<evidence type="ECO:0000313" key="3">
    <source>
        <dbReference type="Proteomes" id="UP000076078"/>
    </source>
</evidence>
<dbReference type="GO" id="GO:0016740">
    <property type="term" value="F:transferase activity"/>
    <property type="evidence" value="ECO:0007669"/>
    <property type="project" value="UniProtKB-KW"/>
</dbReference>